<reference evidence="7" key="1">
    <citation type="submission" date="2025-04" db="UniProtKB">
        <authorList>
            <consortium name="RefSeq"/>
        </authorList>
    </citation>
    <scope>IDENTIFICATION</scope>
    <source>
        <tissue evidence="7">Whole insect</tissue>
    </source>
</reference>
<comment type="subcellular location">
    <subcellularLocation>
        <location evidence="1">Cytoplasm</location>
        <location evidence="1">Cytoskeleton</location>
        <location evidence="1">Microtubule organizing center</location>
    </subcellularLocation>
</comment>
<protein>
    <submittedName>
        <fullName evidence="7">Mitotic-spindle organizing protein 1-like</fullName>
    </submittedName>
</protein>
<organism evidence="7">
    <name type="scientific">Diabrotica virgifera virgifera</name>
    <name type="common">western corn rootworm</name>
    <dbReference type="NCBI Taxonomy" id="50390"/>
    <lineage>
        <taxon>Eukaryota</taxon>
        <taxon>Metazoa</taxon>
        <taxon>Ecdysozoa</taxon>
        <taxon>Arthropoda</taxon>
        <taxon>Hexapoda</taxon>
        <taxon>Insecta</taxon>
        <taxon>Pterygota</taxon>
        <taxon>Neoptera</taxon>
        <taxon>Endopterygota</taxon>
        <taxon>Coleoptera</taxon>
        <taxon>Polyphaga</taxon>
        <taxon>Cucujiformia</taxon>
        <taxon>Chrysomeloidea</taxon>
        <taxon>Chrysomelidae</taxon>
        <taxon>Galerucinae</taxon>
        <taxon>Diabroticina</taxon>
        <taxon>Diabroticites</taxon>
        <taxon>Diabrotica</taxon>
    </lineage>
</organism>
<evidence type="ECO:0000256" key="1">
    <source>
        <dbReference type="ARBA" id="ARBA00004267"/>
    </source>
</evidence>
<dbReference type="GO" id="GO:0033566">
    <property type="term" value="P:gamma-tubulin complex localization"/>
    <property type="evidence" value="ECO:0007669"/>
    <property type="project" value="InterPro"/>
</dbReference>
<dbReference type="EnsemblMetazoa" id="XM_028295848.2">
    <property type="protein sequence ID" value="XP_028151649.1"/>
    <property type="gene ID" value="LOC114345024"/>
</dbReference>
<dbReference type="Pfam" id="PF12554">
    <property type="entry name" value="MOZART1"/>
    <property type="match status" value="1"/>
</dbReference>
<reference evidence="5" key="2">
    <citation type="submission" date="2025-05" db="UniProtKB">
        <authorList>
            <consortium name="EnsemblMetazoa"/>
        </authorList>
    </citation>
    <scope>IDENTIFICATION</scope>
</reference>
<accession>A0A6P7GPX0</accession>
<evidence type="ECO:0000256" key="3">
    <source>
        <dbReference type="ARBA" id="ARBA00022490"/>
    </source>
</evidence>
<dbReference type="PANTHER" id="PTHR28520">
    <property type="entry name" value="MITOTIC-SPINDLE ORGANIZING PROTEIN 1"/>
    <property type="match status" value="1"/>
</dbReference>
<dbReference type="PANTHER" id="PTHR28520:SF2">
    <property type="entry name" value="MITOTIC-SPINDLE ORGANIZING PROTEIN 1"/>
    <property type="match status" value="1"/>
</dbReference>
<dbReference type="GO" id="GO:0005813">
    <property type="term" value="C:centrosome"/>
    <property type="evidence" value="ECO:0007669"/>
    <property type="project" value="TreeGrafter"/>
</dbReference>
<evidence type="ECO:0000313" key="5">
    <source>
        <dbReference type="EnsemblMetazoa" id="XP_028151649.1"/>
    </source>
</evidence>
<evidence type="ECO:0000256" key="2">
    <source>
        <dbReference type="ARBA" id="ARBA00011015"/>
    </source>
</evidence>
<name>A0A6P7GPX0_DIAVI</name>
<evidence type="ECO:0000313" key="6">
    <source>
        <dbReference type="Proteomes" id="UP001652700"/>
    </source>
</evidence>
<dbReference type="FunCoup" id="A0A6P7GPX0">
    <property type="interactions" value="2"/>
</dbReference>
<dbReference type="GeneID" id="114345024"/>
<evidence type="ECO:0000256" key="4">
    <source>
        <dbReference type="ARBA" id="ARBA00023212"/>
    </source>
</evidence>
<dbReference type="GO" id="GO:0005819">
    <property type="term" value="C:spindle"/>
    <property type="evidence" value="ECO:0007669"/>
    <property type="project" value="TreeGrafter"/>
</dbReference>
<gene>
    <name evidence="7" type="primary">LOC114345024</name>
</gene>
<keyword evidence="3" id="KW-0963">Cytoplasm</keyword>
<proteinExistence type="inferred from homology"/>
<keyword evidence="6" id="KW-1185">Reference proteome</keyword>
<dbReference type="GO" id="GO:0000931">
    <property type="term" value="C:gamma-tubulin ring complex"/>
    <property type="evidence" value="ECO:0007669"/>
    <property type="project" value="InterPro"/>
</dbReference>
<dbReference type="OrthoDB" id="48571at2759"/>
<dbReference type="InterPro" id="IPR022214">
    <property type="entry name" value="MZT1"/>
</dbReference>
<sequence>MKNRNVSTIKEAKETFQSLLELSRLLCTGLEPETLAICVRLCESGVNPELLAKVIKELKSEIQSATGETMDET</sequence>
<dbReference type="Proteomes" id="UP001652700">
    <property type="component" value="Unplaced"/>
</dbReference>
<keyword evidence="4" id="KW-0206">Cytoskeleton</keyword>
<dbReference type="KEGG" id="dvv:114345024"/>
<dbReference type="GO" id="GO:0051415">
    <property type="term" value="P:microtubule nucleation by interphase microtubule organizing center"/>
    <property type="evidence" value="ECO:0007669"/>
    <property type="project" value="TreeGrafter"/>
</dbReference>
<evidence type="ECO:0000313" key="7">
    <source>
        <dbReference type="RefSeq" id="XP_028151649.1"/>
    </source>
</evidence>
<dbReference type="GO" id="GO:0031021">
    <property type="term" value="C:interphase microtubule organizing center"/>
    <property type="evidence" value="ECO:0007669"/>
    <property type="project" value="TreeGrafter"/>
</dbReference>
<comment type="similarity">
    <text evidence="2">Belongs to the MOZART1 family.</text>
</comment>
<dbReference type="RefSeq" id="XP_028151649.1">
    <property type="nucleotide sequence ID" value="XM_028295848.1"/>
</dbReference>
<dbReference type="AlphaFoldDB" id="A0A6P7GPX0"/>
<dbReference type="InParanoid" id="A0A6P7GPX0"/>
<dbReference type="GO" id="GO:0090307">
    <property type="term" value="P:mitotic spindle assembly"/>
    <property type="evidence" value="ECO:0007669"/>
    <property type="project" value="TreeGrafter"/>
</dbReference>